<protein>
    <submittedName>
        <fullName evidence="1">23331_t:CDS:1</fullName>
    </submittedName>
</protein>
<name>A0A9N9PBJ6_9GLOM</name>
<feature type="non-terminal residue" evidence="1">
    <location>
        <position position="1"/>
    </location>
</feature>
<gene>
    <name evidence="1" type="ORF">CPELLU_LOCUS18429</name>
</gene>
<feature type="non-terminal residue" evidence="1">
    <location>
        <position position="316"/>
    </location>
</feature>
<dbReference type="OrthoDB" id="2379842at2759"/>
<evidence type="ECO:0000313" key="2">
    <source>
        <dbReference type="Proteomes" id="UP000789759"/>
    </source>
</evidence>
<dbReference type="PANTHER" id="PTHR47718">
    <property type="entry name" value="OS01G0519700 PROTEIN"/>
    <property type="match status" value="1"/>
</dbReference>
<dbReference type="EMBL" id="CAJVQA010036674">
    <property type="protein sequence ID" value="CAG8808909.1"/>
    <property type="molecule type" value="Genomic_DNA"/>
</dbReference>
<evidence type="ECO:0000313" key="1">
    <source>
        <dbReference type="EMBL" id="CAG8808909.1"/>
    </source>
</evidence>
<comment type="caution">
    <text evidence="1">The sequence shown here is derived from an EMBL/GenBank/DDBJ whole genome shotgun (WGS) entry which is preliminary data.</text>
</comment>
<keyword evidence="2" id="KW-1185">Reference proteome</keyword>
<dbReference type="PANTHER" id="PTHR47718:SF3">
    <property type="entry name" value="PROTEIN FAR1-RELATED SEQUENCE 5-LIKE"/>
    <property type="match status" value="1"/>
</dbReference>
<reference evidence="1" key="1">
    <citation type="submission" date="2021-06" db="EMBL/GenBank/DDBJ databases">
        <authorList>
            <person name="Kallberg Y."/>
            <person name="Tangrot J."/>
            <person name="Rosling A."/>
        </authorList>
    </citation>
    <scope>NUCLEOTIDE SEQUENCE</scope>
    <source>
        <strain evidence="1">FL966</strain>
    </source>
</reference>
<organism evidence="1 2">
    <name type="scientific">Cetraspora pellucida</name>
    <dbReference type="NCBI Taxonomy" id="1433469"/>
    <lineage>
        <taxon>Eukaryota</taxon>
        <taxon>Fungi</taxon>
        <taxon>Fungi incertae sedis</taxon>
        <taxon>Mucoromycota</taxon>
        <taxon>Glomeromycotina</taxon>
        <taxon>Glomeromycetes</taxon>
        <taxon>Diversisporales</taxon>
        <taxon>Gigasporaceae</taxon>
        <taxon>Cetraspora</taxon>
    </lineage>
</organism>
<proteinExistence type="predicted"/>
<dbReference type="AlphaFoldDB" id="A0A9N9PBJ6"/>
<sequence length="316" mass="36554">EKEAAYNWALTHVLRLFDEIEKPAVIVTDRELALMKALKTEDEWQDFLARWNDIIRSNTEDEFDEKWRNLDTMERKIRESLANALLHLGTTTTSRIEGSHATLKSYLQMSTEDLHHVHTKISLAVTNQRKEFDAMIMSEHIRVPVFATNNSFYANIKAKVSSFTLKKINKQYQKAKHATAQEPLLPCTGTFSKTLGLPCAHFIQHLGDQSLILNEIHKHWWIPGSLLAPQINENSSYQEDPLQLLLQDLQQKYQEWPEFQQLTTRDALKNIIDKPVMTLQNPKIVRTKGHPSGALNKRQANSTRRDPFSFELVDNK</sequence>
<dbReference type="Proteomes" id="UP000789759">
    <property type="component" value="Unassembled WGS sequence"/>
</dbReference>
<accession>A0A9N9PBJ6</accession>